<keyword evidence="7" id="KW-0560">Oxidoreductase</keyword>
<dbReference type="Pfam" id="PF01207">
    <property type="entry name" value="Dus"/>
    <property type="match status" value="1"/>
</dbReference>
<dbReference type="FunFam" id="3.20.20.70:FF:000083">
    <property type="entry name" value="tRNA-dihydrouridine(20/20a) synthase"/>
    <property type="match status" value="1"/>
</dbReference>
<dbReference type="AlphaFoldDB" id="A0A2C9V7Q1"/>
<gene>
    <name evidence="9" type="ORF">MANES_10G140900v8</name>
</gene>
<comment type="caution">
    <text evidence="9">The sequence shown here is derived from an EMBL/GenBank/DDBJ whole genome shotgun (WGS) entry which is preliminary data.</text>
</comment>
<keyword evidence="5" id="KW-0521">NADP</keyword>
<dbReference type="STRING" id="3983.A0A2C9V7Q1"/>
<dbReference type="Gramene" id="Manes.10G140900.1.v8.1">
    <property type="protein sequence ID" value="Manes.10G140900.1.v8.1.CDS"/>
    <property type="gene ID" value="Manes.10G140900.v8.1"/>
</dbReference>
<proteinExistence type="predicted"/>
<dbReference type="GO" id="GO:0000049">
    <property type="term" value="F:tRNA binding"/>
    <property type="evidence" value="ECO:0007669"/>
    <property type="project" value="UniProtKB-KW"/>
</dbReference>
<keyword evidence="1" id="KW-0820">tRNA-binding</keyword>
<keyword evidence="2" id="KW-0285">Flavoprotein</keyword>
<name>A0A2C9V7Q1_MANES</name>
<reference evidence="10" key="1">
    <citation type="journal article" date="2016" name="Nat. Biotechnol.">
        <title>Sequencing wild and cultivated cassava and related species reveals extensive interspecific hybridization and genetic diversity.</title>
        <authorList>
            <person name="Bredeson J.V."/>
            <person name="Lyons J.B."/>
            <person name="Prochnik S.E."/>
            <person name="Wu G.A."/>
            <person name="Ha C.M."/>
            <person name="Edsinger-Gonzales E."/>
            <person name="Grimwood J."/>
            <person name="Schmutz J."/>
            <person name="Rabbi I.Y."/>
            <person name="Egesi C."/>
            <person name="Nauluvula P."/>
            <person name="Lebot V."/>
            <person name="Ndunguru J."/>
            <person name="Mkamilo G."/>
            <person name="Bart R.S."/>
            <person name="Setter T.L."/>
            <person name="Gleadow R.M."/>
            <person name="Kulakow P."/>
            <person name="Ferguson M.E."/>
            <person name="Rounsley S."/>
            <person name="Rokhsar D.S."/>
        </authorList>
    </citation>
    <scope>NUCLEOTIDE SEQUENCE [LARGE SCALE GENOMIC DNA]</scope>
    <source>
        <strain evidence="10">cv. AM560-2</strain>
    </source>
</reference>
<evidence type="ECO:0000256" key="6">
    <source>
        <dbReference type="ARBA" id="ARBA00022884"/>
    </source>
</evidence>
<evidence type="ECO:0000256" key="5">
    <source>
        <dbReference type="ARBA" id="ARBA00022857"/>
    </source>
</evidence>
<evidence type="ECO:0000256" key="1">
    <source>
        <dbReference type="ARBA" id="ARBA00022555"/>
    </source>
</evidence>
<dbReference type="CDD" id="cd02801">
    <property type="entry name" value="DUS_like_FMN"/>
    <property type="match status" value="1"/>
</dbReference>
<dbReference type="Proteomes" id="UP000091857">
    <property type="component" value="Chromosome 10"/>
</dbReference>
<evidence type="ECO:0000259" key="8">
    <source>
        <dbReference type="Pfam" id="PF01207"/>
    </source>
</evidence>
<organism evidence="9 10">
    <name type="scientific">Manihot esculenta</name>
    <name type="common">Cassava</name>
    <name type="synonym">Jatropha manihot</name>
    <dbReference type="NCBI Taxonomy" id="3983"/>
    <lineage>
        <taxon>Eukaryota</taxon>
        <taxon>Viridiplantae</taxon>
        <taxon>Streptophyta</taxon>
        <taxon>Embryophyta</taxon>
        <taxon>Tracheophyta</taxon>
        <taxon>Spermatophyta</taxon>
        <taxon>Magnoliopsida</taxon>
        <taxon>eudicotyledons</taxon>
        <taxon>Gunneridae</taxon>
        <taxon>Pentapetalae</taxon>
        <taxon>rosids</taxon>
        <taxon>fabids</taxon>
        <taxon>Malpighiales</taxon>
        <taxon>Euphorbiaceae</taxon>
        <taxon>Crotonoideae</taxon>
        <taxon>Manihoteae</taxon>
        <taxon>Manihot</taxon>
    </lineage>
</organism>
<keyword evidence="3" id="KW-0288">FMN</keyword>
<evidence type="ECO:0000256" key="4">
    <source>
        <dbReference type="ARBA" id="ARBA00022694"/>
    </source>
</evidence>
<dbReference type="InterPro" id="IPR013785">
    <property type="entry name" value="Aldolase_TIM"/>
</dbReference>
<sequence>MVKFTGYSLITSFTPFHSIILKKHHRLPLNLCNKNSTKSRSLSTCAQKRHLHAKAGMGAGQYLPPLFSVAPMMDWTDNHYRTLARLISKHSWLYTEMLAAETIVYQQGNLDRFLAYSPEQHPIVLQIGGNNLDNLAKATELATAYGYDEINFNCGCPSPRVAGHGCFGVRLMLDPKFVGEAMSVIAANTNVPVSVKCRIGVDDHDSYNELCDFIYKVSSLSPTEHFIIHSRKALLNGISPADNRRIPPLKYEYYFALLRDFPNLKFTINGGINCIDEVNLALSEGAHGVMVGRAAYNNPWSVLGHVDSEIYGAPRSGLTRRQVLEQYQIYGDGILGTYGNNRPNVRDVIKPLLGFFYSEPGNGLWKRKADAAFQYCTTIKSFFDETLVAVPDTVLDSPIAGAPAGRQDLFANVKGLLPPPYETEEKEVAYA</sequence>
<dbReference type="PANTHER" id="PTHR42907:SF1">
    <property type="entry name" value="FMN-LINKED OXIDOREDUCTASES SUPERFAMILY PROTEIN"/>
    <property type="match status" value="1"/>
</dbReference>
<keyword evidence="6" id="KW-0694">RNA-binding</keyword>
<dbReference type="Gene3D" id="3.20.20.70">
    <property type="entry name" value="Aldolase class I"/>
    <property type="match status" value="1"/>
</dbReference>
<evidence type="ECO:0000313" key="10">
    <source>
        <dbReference type="Proteomes" id="UP000091857"/>
    </source>
</evidence>
<dbReference type="SUPFAM" id="SSF51395">
    <property type="entry name" value="FMN-linked oxidoreductases"/>
    <property type="match status" value="1"/>
</dbReference>
<dbReference type="InterPro" id="IPR035587">
    <property type="entry name" value="DUS-like_FMN-bd"/>
</dbReference>
<dbReference type="GO" id="GO:0017150">
    <property type="term" value="F:tRNA dihydrouridine synthase activity"/>
    <property type="evidence" value="ECO:0007669"/>
    <property type="project" value="InterPro"/>
</dbReference>
<feature type="domain" description="DUS-like FMN-binding" evidence="8">
    <location>
        <begin position="69"/>
        <end position="375"/>
    </location>
</feature>
<protein>
    <recommendedName>
        <fullName evidence="8">DUS-like FMN-binding domain-containing protein</fullName>
    </recommendedName>
</protein>
<keyword evidence="10" id="KW-1185">Reference proteome</keyword>
<evidence type="ECO:0000256" key="7">
    <source>
        <dbReference type="ARBA" id="ARBA00023002"/>
    </source>
</evidence>
<evidence type="ECO:0000313" key="9">
    <source>
        <dbReference type="EMBL" id="OAY39998.1"/>
    </source>
</evidence>
<dbReference type="PANTHER" id="PTHR42907">
    <property type="entry name" value="FMN-LINKED OXIDOREDUCTASES SUPERFAMILY PROTEIN"/>
    <property type="match status" value="1"/>
</dbReference>
<evidence type="ECO:0000256" key="2">
    <source>
        <dbReference type="ARBA" id="ARBA00022630"/>
    </source>
</evidence>
<accession>A0A2C9V7Q1</accession>
<dbReference type="EMBL" id="CM004396">
    <property type="protein sequence ID" value="OAY39998.1"/>
    <property type="molecule type" value="Genomic_DNA"/>
</dbReference>
<keyword evidence="4" id="KW-0819">tRNA processing</keyword>
<dbReference type="OrthoDB" id="10262250at2759"/>
<dbReference type="NCBIfam" id="NF008774">
    <property type="entry name" value="PRK11815.1"/>
    <property type="match status" value="1"/>
</dbReference>
<evidence type="ECO:0000256" key="3">
    <source>
        <dbReference type="ARBA" id="ARBA00022643"/>
    </source>
</evidence>
<dbReference type="InterPro" id="IPR004653">
    <property type="entry name" value="DusA"/>
</dbReference>